<dbReference type="PANTHER" id="PTHR30040">
    <property type="entry name" value="THIAMINE BIOSYNTHESIS LIPOPROTEIN APBE"/>
    <property type="match status" value="1"/>
</dbReference>
<dbReference type="RefSeq" id="WP_189579360.1">
    <property type="nucleotide sequence ID" value="NZ_BMYF01000004.1"/>
</dbReference>
<feature type="binding site" evidence="11">
    <location>
        <position position="185"/>
    </location>
    <ligand>
        <name>Mg(2+)</name>
        <dbReference type="ChEBI" id="CHEBI:18420"/>
    </ligand>
</feature>
<comment type="cofactor">
    <cofactor evidence="11">
        <name>Mg(2+)</name>
        <dbReference type="ChEBI" id="CHEBI:18420"/>
    </cofactor>
    <cofactor evidence="11">
        <name>Mn(2+)</name>
        <dbReference type="ChEBI" id="CHEBI:29035"/>
    </cofactor>
    <text evidence="11">Magnesium. Can also use manganese.</text>
</comment>
<keyword evidence="12" id="KW-0472">Membrane</keyword>
<evidence type="ECO:0000256" key="11">
    <source>
        <dbReference type="PIRSR" id="PIRSR006268-2"/>
    </source>
</evidence>
<dbReference type="EMBL" id="BMYF01000004">
    <property type="protein sequence ID" value="GHB31065.1"/>
    <property type="molecule type" value="Genomic_DNA"/>
</dbReference>
<dbReference type="PANTHER" id="PTHR30040:SF2">
    <property type="entry name" value="FAD:PROTEIN FMN TRANSFERASE"/>
    <property type="match status" value="1"/>
</dbReference>
<dbReference type="GO" id="GO:0046872">
    <property type="term" value="F:metal ion binding"/>
    <property type="evidence" value="ECO:0007669"/>
    <property type="project" value="UniProtKB-UniRule"/>
</dbReference>
<evidence type="ECO:0000313" key="14">
    <source>
        <dbReference type="Proteomes" id="UP000642809"/>
    </source>
</evidence>
<name>A0A8J3CX11_9BACT</name>
<evidence type="ECO:0000256" key="9">
    <source>
        <dbReference type="ARBA" id="ARBA00048540"/>
    </source>
</evidence>
<dbReference type="AlphaFoldDB" id="A0A8J3CX11"/>
<evidence type="ECO:0000256" key="8">
    <source>
        <dbReference type="ARBA" id="ARBA00031306"/>
    </source>
</evidence>
<sequence length="355" mass="39031">MNNNAQKNIIYSIILLLLVVIVYLYRQNKEGSEDLGAITTDAVGRMVIDGQTMGTSYRVVYLDPEGRNFKPAVDSLLLVFNQSLSTYISDSEISRFNQSDSLVFELPFFLPVLESSKEVFELTNGAFDPTVGPVVNLWGFGPGGPQLKDSVNINAILPRIGFEKITFDQQQVRKQVPGMYLDFSAIAKGYGVDVVAEYLESKGIENFLVEIGGELVARGLNDKGELWKVGINKPEEMGSASELYSVVALDNKGMATSGNYRNYYEVDGLKISHTIDPKTGRPVRHGLLSATVLAEDCMTADAIATALMVMGTEKAIALQESLRSFEIFLIFNDASGELNSFSSEGLKPYLSFIHE</sequence>
<evidence type="ECO:0000256" key="6">
    <source>
        <dbReference type="ARBA" id="ARBA00022827"/>
    </source>
</evidence>
<keyword evidence="4 10" id="KW-0808">Transferase</keyword>
<evidence type="ECO:0000256" key="1">
    <source>
        <dbReference type="ARBA" id="ARBA00011955"/>
    </source>
</evidence>
<organism evidence="13 14">
    <name type="scientific">Mongoliitalea lutea</name>
    <dbReference type="NCBI Taxonomy" id="849756"/>
    <lineage>
        <taxon>Bacteria</taxon>
        <taxon>Pseudomonadati</taxon>
        <taxon>Bacteroidota</taxon>
        <taxon>Cytophagia</taxon>
        <taxon>Cytophagales</taxon>
        <taxon>Cyclobacteriaceae</taxon>
        <taxon>Mongoliitalea</taxon>
    </lineage>
</organism>
<evidence type="ECO:0000256" key="5">
    <source>
        <dbReference type="ARBA" id="ARBA00022723"/>
    </source>
</evidence>
<dbReference type="Proteomes" id="UP000642809">
    <property type="component" value="Unassembled WGS sequence"/>
</dbReference>
<keyword evidence="12" id="KW-1133">Transmembrane helix</keyword>
<evidence type="ECO:0000256" key="7">
    <source>
        <dbReference type="ARBA" id="ARBA00022842"/>
    </source>
</evidence>
<keyword evidence="5 10" id="KW-0479">Metal-binding</keyword>
<evidence type="ECO:0000256" key="10">
    <source>
        <dbReference type="PIRNR" id="PIRNR006268"/>
    </source>
</evidence>
<feature type="binding site" evidence="11">
    <location>
        <position position="301"/>
    </location>
    <ligand>
        <name>Mg(2+)</name>
        <dbReference type="ChEBI" id="CHEBI:18420"/>
    </ligand>
</feature>
<evidence type="ECO:0000256" key="4">
    <source>
        <dbReference type="ARBA" id="ARBA00022679"/>
    </source>
</evidence>
<dbReference type="InterPro" id="IPR003374">
    <property type="entry name" value="ApbE-like_sf"/>
</dbReference>
<evidence type="ECO:0000313" key="13">
    <source>
        <dbReference type="EMBL" id="GHB31065.1"/>
    </source>
</evidence>
<keyword evidence="7 10" id="KW-0460">Magnesium</keyword>
<protein>
    <recommendedName>
        <fullName evidence="2 10">FAD:protein FMN transferase</fullName>
        <ecNumber evidence="1 10">2.7.1.180</ecNumber>
    </recommendedName>
    <alternativeName>
        <fullName evidence="8 10">Flavin transferase</fullName>
    </alternativeName>
</protein>
<keyword evidence="3 10" id="KW-0285">Flavoprotein</keyword>
<feature type="binding site" evidence="11">
    <location>
        <position position="305"/>
    </location>
    <ligand>
        <name>Mg(2+)</name>
        <dbReference type="ChEBI" id="CHEBI:18420"/>
    </ligand>
</feature>
<gene>
    <name evidence="13" type="ORF">GCM10008106_09970</name>
</gene>
<reference evidence="13" key="1">
    <citation type="journal article" date="2014" name="Int. J. Syst. Evol. Microbiol.">
        <title>Complete genome sequence of Corynebacterium casei LMG S-19264T (=DSM 44701T), isolated from a smear-ripened cheese.</title>
        <authorList>
            <consortium name="US DOE Joint Genome Institute (JGI-PGF)"/>
            <person name="Walter F."/>
            <person name="Albersmeier A."/>
            <person name="Kalinowski J."/>
            <person name="Ruckert C."/>
        </authorList>
    </citation>
    <scope>NUCLEOTIDE SEQUENCE</scope>
    <source>
        <strain evidence="13">KCTC 23224</strain>
    </source>
</reference>
<dbReference type="Pfam" id="PF02424">
    <property type="entry name" value="ApbE"/>
    <property type="match status" value="1"/>
</dbReference>
<keyword evidence="6 10" id="KW-0274">FAD</keyword>
<dbReference type="EC" id="2.7.1.180" evidence="1 10"/>
<reference evidence="13" key="2">
    <citation type="submission" date="2020-09" db="EMBL/GenBank/DDBJ databases">
        <authorList>
            <person name="Sun Q."/>
            <person name="Kim S."/>
        </authorList>
    </citation>
    <scope>NUCLEOTIDE SEQUENCE</scope>
    <source>
        <strain evidence="13">KCTC 23224</strain>
    </source>
</reference>
<dbReference type="Gene3D" id="3.10.520.10">
    <property type="entry name" value="ApbE-like domains"/>
    <property type="match status" value="1"/>
</dbReference>
<comment type="caution">
    <text evidence="13">The sequence shown here is derived from an EMBL/GenBank/DDBJ whole genome shotgun (WGS) entry which is preliminary data.</text>
</comment>
<evidence type="ECO:0000256" key="3">
    <source>
        <dbReference type="ARBA" id="ARBA00022630"/>
    </source>
</evidence>
<comment type="similarity">
    <text evidence="10">Belongs to the ApbE family.</text>
</comment>
<dbReference type="SUPFAM" id="SSF143631">
    <property type="entry name" value="ApbE-like"/>
    <property type="match status" value="1"/>
</dbReference>
<evidence type="ECO:0000256" key="2">
    <source>
        <dbReference type="ARBA" id="ARBA00016337"/>
    </source>
</evidence>
<evidence type="ECO:0000256" key="12">
    <source>
        <dbReference type="SAM" id="Phobius"/>
    </source>
</evidence>
<dbReference type="PIRSF" id="PIRSF006268">
    <property type="entry name" value="ApbE"/>
    <property type="match status" value="1"/>
</dbReference>
<feature type="transmembrane region" description="Helical" evidence="12">
    <location>
        <begin position="9"/>
        <end position="25"/>
    </location>
</feature>
<keyword evidence="14" id="KW-1185">Reference proteome</keyword>
<keyword evidence="12" id="KW-0812">Transmembrane</keyword>
<accession>A0A8J3CX11</accession>
<proteinExistence type="inferred from homology"/>
<comment type="catalytic activity">
    <reaction evidence="9 10">
        <text>L-threonyl-[protein] + FAD = FMN-L-threonyl-[protein] + AMP + H(+)</text>
        <dbReference type="Rhea" id="RHEA:36847"/>
        <dbReference type="Rhea" id="RHEA-COMP:11060"/>
        <dbReference type="Rhea" id="RHEA-COMP:11061"/>
        <dbReference type="ChEBI" id="CHEBI:15378"/>
        <dbReference type="ChEBI" id="CHEBI:30013"/>
        <dbReference type="ChEBI" id="CHEBI:57692"/>
        <dbReference type="ChEBI" id="CHEBI:74257"/>
        <dbReference type="ChEBI" id="CHEBI:456215"/>
        <dbReference type="EC" id="2.7.1.180"/>
    </reaction>
</comment>
<dbReference type="InterPro" id="IPR024932">
    <property type="entry name" value="ApbE"/>
</dbReference>
<dbReference type="GO" id="GO:0016740">
    <property type="term" value="F:transferase activity"/>
    <property type="evidence" value="ECO:0007669"/>
    <property type="project" value="UniProtKB-UniRule"/>
</dbReference>